<evidence type="ECO:0000256" key="3">
    <source>
        <dbReference type="ARBA" id="ARBA00022741"/>
    </source>
</evidence>
<feature type="domain" description="ABC transporter" evidence="5">
    <location>
        <begin position="4"/>
        <end position="205"/>
    </location>
</feature>
<evidence type="ECO:0000259" key="5">
    <source>
        <dbReference type="PROSITE" id="PS50893"/>
    </source>
</evidence>
<reference evidence="6" key="1">
    <citation type="submission" date="2020-06" db="EMBL/GenBank/DDBJ databases">
        <title>Stable isotope informed genome-resolved metagenomics uncovers potential trophic interactions in rhizosphere soil.</title>
        <authorList>
            <person name="Starr E.P."/>
            <person name="Shi S."/>
            <person name="Blazewicz S.J."/>
            <person name="Koch B.J."/>
            <person name="Probst A.J."/>
            <person name="Hungate B.A."/>
            <person name="Pett-Ridge J."/>
            <person name="Firestone M.K."/>
            <person name="Banfield J.F."/>
        </authorList>
    </citation>
    <scope>NUCLEOTIDE SEQUENCE</scope>
    <source>
        <strain evidence="6">YM_69_17</strain>
    </source>
</reference>
<dbReference type="Proteomes" id="UP000700706">
    <property type="component" value="Unassembled WGS sequence"/>
</dbReference>
<dbReference type="SMART" id="SM00382">
    <property type="entry name" value="AAA"/>
    <property type="match status" value="1"/>
</dbReference>
<evidence type="ECO:0000256" key="1">
    <source>
        <dbReference type="ARBA" id="ARBA00005417"/>
    </source>
</evidence>
<sequence>MASVSIRGVTKSFGTVPIIHGVDIEIGDHEFVALVGPSGCGKSTLLRMIAGLERITGGDISISGRRINDVAPKERDIAMVFQNYALYPHMTVRDNMAFALMLAKTDKGQRQRVAMGRAIVRDPAVFLFDEPLSNLDAKLRVQMRTEIKLLHQRLKTTSIYVTHDQVEAMTMADQIVVMRDGRVEQAGAPLHLYDHPANVFVAGFIGSPAMNFIDGTVADGGVRAGDGTLLPLPPGAPVTAGQRVRYGVRPSHLRVAADGSGLPTEVEVMEPTGDDTFVYGRMAGQEICAMFNERQSFGPGDTIRLQSDAARIHLFDAETERRL</sequence>
<dbReference type="Pfam" id="PF17912">
    <property type="entry name" value="OB_MalK"/>
    <property type="match status" value="1"/>
</dbReference>
<keyword evidence="2" id="KW-0813">Transport</keyword>
<dbReference type="SUPFAM" id="SSF50331">
    <property type="entry name" value="MOP-like"/>
    <property type="match status" value="1"/>
</dbReference>
<keyword evidence="3" id="KW-0547">Nucleotide-binding</keyword>
<evidence type="ECO:0000256" key="2">
    <source>
        <dbReference type="ARBA" id="ARBA00022448"/>
    </source>
</evidence>
<name>A0A952FQL4_9PROT</name>
<dbReference type="EMBL" id="JAEKLZ010000468">
    <property type="protein sequence ID" value="MBW8728927.1"/>
    <property type="molecule type" value="Genomic_DNA"/>
</dbReference>
<dbReference type="GO" id="GO:0005524">
    <property type="term" value="F:ATP binding"/>
    <property type="evidence" value="ECO:0007669"/>
    <property type="project" value="UniProtKB-KW"/>
</dbReference>
<dbReference type="InterPro" id="IPR012340">
    <property type="entry name" value="NA-bd_OB-fold"/>
</dbReference>
<protein>
    <submittedName>
        <fullName evidence="6">ATP-binding cassette domain-containing protein</fullName>
    </submittedName>
</protein>
<dbReference type="InterPro" id="IPR027417">
    <property type="entry name" value="P-loop_NTPase"/>
</dbReference>
<dbReference type="PROSITE" id="PS50893">
    <property type="entry name" value="ABC_TRANSPORTER_2"/>
    <property type="match status" value="1"/>
</dbReference>
<dbReference type="GO" id="GO:0055052">
    <property type="term" value="C:ATP-binding cassette (ABC) transporter complex, substrate-binding subunit-containing"/>
    <property type="evidence" value="ECO:0007669"/>
    <property type="project" value="TreeGrafter"/>
</dbReference>
<dbReference type="InterPro" id="IPR008995">
    <property type="entry name" value="Mo/tungstate-bd_C_term_dom"/>
</dbReference>
<dbReference type="InterPro" id="IPR040582">
    <property type="entry name" value="OB_MalK-like"/>
</dbReference>
<proteinExistence type="inferred from homology"/>
<dbReference type="Pfam" id="PF03459">
    <property type="entry name" value="TOBE"/>
    <property type="match status" value="1"/>
</dbReference>
<accession>A0A952FQL4</accession>
<comment type="similarity">
    <text evidence="1">Belongs to the ABC transporter superfamily.</text>
</comment>
<organism evidence="6 7">
    <name type="scientific">Inquilinus limosus</name>
    <dbReference type="NCBI Taxonomy" id="171674"/>
    <lineage>
        <taxon>Bacteria</taxon>
        <taxon>Pseudomonadati</taxon>
        <taxon>Pseudomonadota</taxon>
        <taxon>Alphaproteobacteria</taxon>
        <taxon>Rhodospirillales</taxon>
        <taxon>Rhodospirillaceae</taxon>
        <taxon>Inquilinus</taxon>
    </lineage>
</organism>
<gene>
    <name evidence="6" type="ORF">JF625_27745</name>
</gene>
<dbReference type="Gene3D" id="2.40.50.140">
    <property type="entry name" value="Nucleic acid-binding proteins"/>
    <property type="match status" value="1"/>
</dbReference>
<dbReference type="PANTHER" id="PTHR43875:SF10">
    <property type="entry name" value="BLL2173 PROTEIN"/>
    <property type="match status" value="1"/>
</dbReference>
<keyword evidence="4 6" id="KW-0067">ATP-binding</keyword>
<dbReference type="InterPro" id="IPR005116">
    <property type="entry name" value="Transp-assoc_OB_typ1"/>
</dbReference>
<dbReference type="AlphaFoldDB" id="A0A952FQL4"/>
<dbReference type="SUPFAM" id="SSF52540">
    <property type="entry name" value="P-loop containing nucleoside triphosphate hydrolases"/>
    <property type="match status" value="1"/>
</dbReference>
<comment type="caution">
    <text evidence="6">The sequence shown here is derived from an EMBL/GenBank/DDBJ whole genome shotgun (WGS) entry which is preliminary data.</text>
</comment>
<dbReference type="Pfam" id="PF00005">
    <property type="entry name" value="ABC_tran"/>
    <property type="match status" value="1"/>
</dbReference>
<dbReference type="Gene3D" id="3.40.50.300">
    <property type="entry name" value="P-loop containing nucleotide triphosphate hydrolases"/>
    <property type="match status" value="2"/>
</dbReference>
<dbReference type="InterPro" id="IPR047641">
    <property type="entry name" value="ABC_transpr_MalK/UgpC-like"/>
</dbReference>
<evidence type="ECO:0000313" key="6">
    <source>
        <dbReference type="EMBL" id="MBW8728927.1"/>
    </source>
</evidence>
<dbReference type="GO" id="GO:0016887">
    <property type="term" value="F:ATP hydrolysis activity"/>
    <property type="evidence" value="ECO:0007669"/>
    <property type="project" value="InterPro"/>
</dbReference>
<dbReference type="InterPro" id="IPR003593">
    <property type="entry name" value="AAA+_ATPase"/>
</dbReference>
<dbReference type="Gene3D" id="2.40.50.100">
    <property type="match status" value="1"/>
</dbReference>
<dbReference type="PANTHER" id="PTHR43875">
    <property type="entry name" value="MALTODEXTRIN IMPORT ATP-BINDING PROTEIN MSMX"/>
    <property type="match status" value="1"/>
</dbReference>
<evidence type="ECO:0000313" key="7">
    <source>
        <dbReference type="Proteomes" id="UP000700706"/>
    </source>
</evidence>
<dbReference type="InterPro" id="IPR003439">
    <property type="entry name" value="ABC_transporter-like_ATP-bd"/>
</dbReference>
<evidence type="ECO:0000256" key="4">
    <source>
        <dbReference type="ARBA" id="ARBA00022840"/>
    </source>
</evidence>